<dbReference type="Pfam" id="PF04343">
    <property type="entry name" value="DUF488"/>
    <property type="match status" value="1"/>
</dbReference>
<dbReference type="PANTHER" id="PTHR39337:SF1">
    <property type="entry name" value="BLR5642 PROTEIN"/>
    <property type="match status" value="1"/>
</dbReference>
<dbReference type="EMBL" id="CP009552">
    <property type="protein sequence ID" value="AIY90996.1"/>
    <property type="molecule type" value="Genomic_DNA"/>
</dbReference>
<dbReference type="PANTHER" id="PTHR39337">
    <property type="entry name" value="BLR5642 PROTEIN"/>
    <property type="match status" value="1"/>
</dbReference>
<reference evidence="1 2" key="1">
    <citation type="journal article" date="2015" name="Appl. Environ. Microbiol.">
        <title>The Geoglobus acetivorans genome: Fe(III) reduction, acetate utilization, autotrophic growth, and degradation of aromatic compounds in a hyperthermophilic archaeon.</title>
        <authorList>
            <person name="Mardanov A.V."/>
            <person name="Slododkina G.B."/>
            <person name="Slobodkin A.I."/>
            <person name="Beletsky A.V."/>
            <person name="Gavrilov S.N."/>
            <person name="Kublanov I.V."/>
            <person name="Bonch-Osmolovskaya E.A."/>
            <person name="Skryabin K.G."/>
            <person name="Ravin N.V."/>
        </authorList>
    </citation>
    <scope>NUCLEOTIDE SEQUENCE [LARGE SCALE GENOMIC DNA]</scope>
    <source>
        <strain evidence="1 2">SBH6</strain>
    </source>
</reference>
<dbReference type="PIRSF" id="PIRSF024492">
    <property type="entry name" value="UCP024492"/>
    <property type="match status" value="1"/>
</dbReference>
<organism evidence="1 2">
    <name type="scientific">Geoglobus acetivorans</name>
    <dbReference type="NCBI Taxonomy" id="565033"/>
    <lineage>
        <taxon>Archaea</taxon>
        <taxon>Methanobacteriati</taxon>
        <taxon>Methanobacteriota</taxon>
        <taxon>Archaeoglobi</taxon>
        <taxon>Archaeoglobales</taxon>
        <taxon>Archaeoglobaceae</taxon>
        <taxon>Geoglobus</taxon>
    </lineage>
</organism>
<evidence type="ECO:0008006" key="3">
    <source>
        <dbReference type="Google" id="ProtNLM"/>
    </source>
</evidence>
<gene>
    <name evidence="1" type="ORF">GACE_1971</name>
</gene>
<accession>A0A0A7GJ98</accession>
<proteinExistence type="predicted"/>
<evidence type="ECO:0000313" key="1">
    <source>
        <dbReference type="EMBL" id="AIY90996.1"/>
    </source>
</evidence>
<dbReference type="HOGENOM" id="CLU_077467_0_1_2"/>
<dbReference type="AlphaFoldDB" id="A0A0A7GJ98"/>
<evidence type="ECO:0000313" key="2">
    <source>
        <dbReference type="Proteomes" id="UP000030624"/>
    </source>
</evidence>
<dbReference type="STRING" id="565033.GACE_1971"/>
<protein>
    <recommendedName>
        <fullName evidence="3">DUF488 domain-containing protein</fullName>
    </recommendedName>
</protein>
<dbReference type="eggNOG" id="arCOG00723">
    <property type="taxonomic scope" value="Archaea"/>
</dbReference>
<sequence length="184" mass="21778">MFRPNSVMSKNPTIYTFGHSNRSFDEFLRILKRFKIAVLADVRRFPGSKFDHFRKEYLEKALPDNGIEYVWFEKLGGYRGKVLENSPNRAIESEGFRNYADHMLTEEFRLAAEMLAEMARGKRVAIMCAEKLYWKCHRMFLSDYFVAVLGFEVIHVIDLTTTRKHRLNRHARITEEGLIYDLEK</sequence>
<dbReference type="KEGG" id="gac:GACE_1971"/>
<name>A0A0A7GJ98_GEOAI</name>
<dbReference type="InterPro" id="IPR014519">
    <property type="entry name" value="UCP024492"/>
</dbReference>
<dbReference type="Proteomes" id="UP000030624">
    <property type="component" value="Chromosome"/>
</dbReference>
<dbReference type="InterPro" id="IPR007438">
    <property type="entry name" value="DUF488"/>
</dbReference>